<evidence type="ECO:0000256" key="1">
    <source>
        <dbReference type="SAM" id="Phobius"/>
    </source>
</evidence>
<dbReference type="KEGG" id="yag:AABB28_18130"/>
<evidence type="ECO:0000313" key="3">
    <source>
        <dbReference type="Proteomes" id="UP001451782"/>
    </source>
</evidence>
<evidence type="ECO:0000313" key="2">
    <source>
        <dbReference type="EMBL" id="WZU63719.1"/>
    </source>
</evidence>
<dbReference type="EMBL" id="CP151762">
    <property type="protein sequence ID" value="WZU63719.1"/>
    <property type="molecule type" value="Genomic_DNA"/>
</dbReference>
<organism evidence="2 3">
    <name type="scientific">Yoonia algicola</name>
    <dbReference type="NCBI Taxonomy" id="3137368"/>
    <lineage>
        <taxon>Bacteria</taxon>
        <taxon>Pseudomonadati</taxon>
        <taxon>Pseudomonadota</taxon>
        <taxon>Alphaproteobacteria</taxon>
        <taxon>Rhodobacterales</taxon>
        <taxon>Paracoccaceae</taxon>
        <taxon>Yoonia</taxon>
    </lineage>
</organism>
<protein>
    <recommendedName>
        <fullName evidence="4">Pilus assembly protein</fullName>
    </recommendedName>
</protein>
<keyword evidence="1" id="KW-0812">Transmembrane</keyword>
<reference evidence="2 3" key="1">
    <citation type="submission" date="2024-04" db="EMBL/GenBank/DDBJ databases">
        <title>Phylogenomic analyses of a clade within the roseobacter group suggest taxonomic reassignments of species of the genera Aestuariivita, Citreicella, Loktanella, Nautella, Pelagibaca, Ruegeria, Thalassobius, Thiobacimonas and Tropicibacter, and the proposal o.</title>
        <authorList>
            <person name="Jeon C.O."/>
        </authorList>
    </citation>
    <scope>NUCLEOTIDE SEQUENCE [LARGE SCALE GENOMIC DNA]</scope>
    <source>
        <strain evidence="2 3">G8-12</strain>
    </source>
</reference>
<evidence type="ECO:0008006" key="4">
    <source>
        <dbReference type="Google" id="ProtNLM"/>
    </source>
</evidence>
<accession>A0AAN0NIK5</accession>
<feature type="transmembrane region" description="Helical" evidence="1">
    <location>
        <begin position="15"/>
        <end position="37"/>
    </location>
</feature>
<keyword evidence="1" id="KW-1133">Transmembrane helix</keyword>
<sequence>MKFFLQFFLDDDGAITVDFVVLTAAICLLGFVVVSAFSGGATDLANEVETTLNDVDL</sequence>
<dbReference type="RefSeq" id="WP_342070095.1">
    <property type="nucleotide sequence ID" value="NZ_CP151762.1"/>
</dbReference>
<gene>
    <name evidence="2" type="ORF">AABB28_18130</name>
</gene>
<dbReference type="Proteomes" id="UP001451782">
    <property type="component" value="Chromosome"/>
</dbReference>
<name>A0AAN0NIK5_9RHOB</name>
<keyword evidence="3" id="KW-1185">Reference proteome</keyword>
<dbReference type="AlphaFoldDB" id="A0AAN0NIK5"/>
<keyword evidence="1" id="KW-0472">Membrane</keyword>
<proteinExistence type="predicted"/>